<proteinExistence type="predicted"/>
<protein>
    <submittedName>
        <fullName evidence="2">Uncharacterized protein</fullName>
    </submittedName>
</protein>
<gene>
    <name evidence="2" type="ORF">QCA50_016003</name>
</gene>
<feature type="transmembrane region" description="Helical" evidence="1">
    <location>
        <begin position="21"/>
        <end position="46"/>
    </location>
</feature>
<dbReference type="AlphaFoldDB" id="A0AAW0FW62"/>
<accession>A0AAW0FW62</accession>
<evidence type="ECO:0000313" key="3">
    <source>
        <dbReference type="Proteomes" id="UP001385951"/>
    </source>
</evidence>
<dbReference type="EMBL" id="JASBNA010000045">
    <property type="protein sequence ID" value="KAK7680950.1"/>
    <property type="molecule type" value="Genomic_DNA"/>
</dbReference>
<reference evidence="2 3" key="1">
    <citation type="submission" date="2022-09" db="EMBL/GenBank/DDBJ databases">
        <authorList>
            <person name="Palmer J.M."/>
        </authorList>
    </citation>
    <scope>NUCLEOTIDE SEQUENCE [LARGE SCALE GENOMIC DNA]</scope>
    <source>
        <strain evidence="2 3">DSM 7382</strain>
    </source>
</reference>
<keyword evidence="3" id="KW-1185">Reference proteome</keyword>
<keyword evidence="1" id="KW-0472">Membrane</keyword>
<keyword evidence="1" id="KW-0812">Transmembrane</keyword>
<evidence type="ECO:0000313" key="2">
    <source>
        <dbReference type="EMBL" id="KAK7680950.1"/>
    </source>
</evidence>
<organism evidence="2 3">
    <name type="scientific">Cerrena zonata</name>
    <dbReference type="NCBI Taxonomy" id="2478898"/>
    <lineage>
        <taxon>Eukaryota</taxon>
        <taxon>Fungi</taxon>
        <taxon>Dikarya</taxon>
        <taxon>Basidiomycota</taxon>
        <taxon>Agaricomycotina</taxon>
        <taxon>Agaricomycetes</taxon>
        <taxon>Polyporales</taxon>
        <taxon>Cerrenaceae</taxon>
        <taxon>Cerrena</taxon>
    </lineage>
</organism>
<sequence length="92" mass="9976">MFLLDQRLESRRRLSRKIRRFHSFVAEPVVSVVVAAAVVAAVVVVADADADAVGAAGAVDVPDVGDLVYLILESAVKHLLNRPHINDSFIEK</sequence>
<name>A0AAW0FW62_9APHY</name>
<comment type="caution">
    <text evidence="2">The sequence shown here is derived from an EMBL/GenBank/DDBJ whole genome shotgun (WGS) entry which is preliminary data.</text>
</comment>
<keyword evidence="1" id="KW-1133">Transmembrane helix</keyword>
<dbReference type="Proteomes" id="UP001385951">
    <property type="component" value="Unassembled WGS sequence"/>
</dbReference>
<evidence type="ECO:0000256" key="1">
    <source>
        <dbReference type="SAM" id="Phobius"/>
    </source>
</evidence>